<keyword evidence="2" id="KW-1185">Reference proteome</keyword>
<evidence type="ECO:0000313" key="1">
    <source>
        <dbReference type="EMBL" id="TFH89617.1"/>
    </source>
</evidence>
<reference evidence="1 2" key="1">
    <citation type="submission" date="2019-01" db="EMBL/GenBank/DDBJ databases">
        <title>Vibrio BEI176 sp. nov, a marine bacterium isolated from China: eastern marignal seas.</title>
        <authorList>
            <person name="Li B."/>
        </authorList>
    </citation>
    <scope>NUCLEOTIDE SEQUENCE [LARGE SCALE GENOMIC DNA]</scope>
    <source>
        <strain evidence="1 2">BEI176</strain>
    </source>
</reference>
<dbReference type="OrthoDB" id="5878273at2"/>
<gene>
    <name evidence="1" type="ORF">ELS82_21300</name>
</gene>
<dbReference type="AlphaFoldDB" id="A0A4Y8W9V7"/>
<dbReference type="RefSeq" id="WP_134837253.1">
    <property type="nucleotide sequence ID" value="NZ_SATR01000054.1"/>
</dbReference>
<sequence>MGRSRVLQASIKGKLERDFDTFQEREKLTESEAIRELLTFALRLKLNKPDNESPSSRELLEEIYRVVRQSSAIGDITHGQTFDSEKLFRDQKESKPFRQEVKSDIDNKVDSFLSGKKRD</sequence>
<name>A0A4Y8W9V7_9VIBR</name>
<accession>A0A4Y8W9V7</accession>
<evidence type="ECO:0000313" key="2">
    <source>
        <dbReference type="Proteomes" id="UP000297753"/>
    </source>
</evidence>
<dbReference type="EMBL" id="SATR01000054">
    <property type="protein sequence ID" value="TFH89617.1"/>
    <property type="molecule type" value="Genomic_DNA"/>
</dbReference>
<proteinExistence type="predicted"/>
<dbReference type="Proteomes" id="UP000297753">
    <property type="component" value="Unassembled WGS sequence"/>
</dbReference>
<protein>
    <submittedName>
        <fullName evidence="1">Uncharacterized protein</fullName>
    </submittedName>
</protein>
<comment type="caution">
    <text evidence="1">The sequence shown here is derived from an EMBL/GenBank/DDBJ whole genome shotgun (WGS) entry which is preliminary data.</text>
</comment>
<organism evidence="1 2">
    <name type="scientific">Vibrio ouci</name>
    <dbReference type="NCBI Taxonomy" id="2499078"/>
    <lineage>
        <taxon>Bacteria</taxon>
        <taxon>Pseudomonadati</taxon>
        <taxon>Pseudomonadota</taxon>
        <taxon>Gammaproteobacteria</taxon>
        <taxon>Vibrionales</taxon>
        <taxon>Vibrionaceae</taxon>
        <taxon>Vibrio</taxon>
    </lineage>
</organism>